<keyword evidence="1" id="KW-0472">Membrane</keyword>
<sequence>MKARYALTLVLALVLSLAAVPAGAAPVQTPAERAREIATALTKDPLYVDPAYKTGLPENLRADVRAKAEALGYPVYSIILPLTPSDAFQGKERNVLTLVMDALRKPGVYVVVDGGQRFPWFEAKDVPQLAEDQLQNARGHALKDTGYDAGPTEVLARMYELLAGPPLGPVSPKKNSPINPPRIFQPTADGGFPLLGILIPVIAILVALGLIIGLRRRGNGPRRQKPFSIPPHVAATVAAERRRRLTKETTAELTQLGSDLAALPTVAGEGLRHQQLALDAHDAAGRVLDASRDLVDVVGAMVLLDQGRREYDTARALADGRKPSAVLPLCAFNPLHGRSSGRPTPVDAEGSTLELPLCSNCRQALKRKTAPASLPGDDGPYWHGDDLWARTFFGTIGEDLAGAVSRGEYRS</sequence>
<gene>
    <name evidence="3" type="ORF">GCM10009789_20100</name>
</gene>
<feature type="chain" id="PRO_5045743712" description="TPM domain-containing protein" evidence="2">
    <location>
        <begin position="25"/>
        <end position="411"/>
    </location>
</feature>
<dbReference type="Proteomes" id="UP001500393">
    <property type="component" value="Unassembled WGS sequence"/>
</dbReference>
<keyword evidence="4" id="KW-1185">Reference proteome</keyword>
<protein>
    <recommendedName>
        <fullName evidence="5">TPM domain-containing protein</fullName>
    </recommendedName>
</protein>
<accession>A0ABN2CZ73</accession>
<evidence type="ECO:0000313" key="4">
    <source>
        <dbReference type="Proteomes" id="UP001500393"/>
    </source>
</evidence>
<keyword evidence="1" id="KW-0812">Transmembrane</keyword>
<keyword evidence="1" id="KW-1133">Transmembrane helix</keyword>
<feature type="transmembrane region" description="Helical" evidence="1">
    <location>
        <begin position="192"/>
        <end position="214"/>
    </location>
</feature>
<reference evidence="3 4" key="1">
    <citation type="journal article" date="2019" name="Int. J. Syst. Evol. Microbiol.">
        <title>The Global Catalogue of Microorganisms (GCM) 10K type strain sequencing project: providing services to taxonomists for standard genome sequencing and annotation.</title>
        <authorList>
            <consortium name="The Broad Institute Genomics Platform"/>
            <consortium name="The Broad Institute Genome Sequencing Center for Infectious Disease"/>
            <person name="Wu L."/>
            <person name="Ma J."/>
        </authorList>
    </citation>
    <scope>NUCLEOTIDE SEQUENCE [LARGE SCALE GENOMIC DNA]</scope>
    <source>
        <strain evidence="3 4">JCM 14969</strain>
    </source>
</reference>
<name>A0ABN2CZ73_9ACTN</name>
<comment type="caution">
    <text evidence="3">The sequence shown here is derived from an EMBL/GenBank/DDBJ whole genome shotgun (WGS) entry which is preliminary data.</text>
</comment>
<organism evidence="3 4">
    <name type="scientific">Kribbella sancticallisti</name>
    <dbReference type="NCBI Taxonomy" id="460087"/>
    <lineage>
        <taxon>Bacteria</taxon>
        <taxon>Bacillati</taxon>
        <taxon>Actinomycetota</taxon>
        <taxon>Actinomycetes</taxon>
        <taxon>Propionibacteriales</taxon>
        <taxon>Kribbellaceae</taxon>
        <taxon>Kribbella</taxon>
    </lineage>
</organism>
<keyword evidence="2" id="KW-0732">Signal</keyword>
<evidence type="ECO:0008006" key="5">
    <source>
        <dbReference type="Google" id="ProtNLM"/>
    </source>
</evidence>
<evidence type="ECO:0000256" key="2">
    <source>
        <dbReference type="SAM" id="SignalP"/>
    </source>
</evidence>
<dbReference type="RefSeq" id="WP_344212180.1">
    <property type="nucleotide sequence ID" value="NZ_BAAAOS010000017.1"/>
</dbReference>
<evidence type="ECO:0000256" key="1">
    <source>
        <dbReference type="SAM" id="Phobius"/>
    </source>
</evidence>
<dbReference type="EMBL" id="BAAAOS010000017">
    <property type="protein sequence ID" value="GAA1566583.1"/>
    <property type="molecule type" value="Genomic_DNA"/>
</dbReference>
<feature type="signal peptide" evidence="2">
    <location>
        <begin position="1"/>
        <end position="24"/>
    </location>
</feature>
<evidence type="ECO:0000313" key="3">
    <source>
        <dbReference type="EMBL" id="GAA1566583.1"/>
    </source>
</evidence>
<proteinExistence type="predicted"/>